<evidence type="ECO:0000256" key="1">
    <source>
        <dbReference type="SAM" id="SignalP"/>
    </source>
</evidence>
<feature type="signal peptide" evidence="1">
    <location>
        <begin position="1"/>
        <end position="23"/>
    </location>
</feature>
<dbReference type="WBParaSite" id="PDA_v2.g25369.t1">
    <property type="protein sequence ID" value="PDA_v2.g25369.t1"/>
    <property type="gene ID" value="PDA_v2.g25369"/>
</dbReference>
<accession>A0A914QDV4</accession>
<dbReference type="Proteomes" id="UP000887578">
    <property type="component" value="Unplaced"/>
</dbReference>
<keyword evidence="2" id="KW-1185">Reference proteome</keyword>
<dbReference type="PROSITE" id="PS51257">
    <property type="entry name" value="PROKAR_LIPOPROTEIN"/>
    <property type="match status" value="1"/>
</dbReference>
<feature type="chain" id="PRO_5036972486" evidence="1">
    <location>
        <begin position="24"/>
        <end position="137"/>
    </location>
</feature>
<organism evidence="2 3">
    <name type="scientific">Panagrolaimus davidi</name>
    <dbReference type="NCBI Taxonomy" id="227884"/>
    <lineage>
        <taxon>Eukaryota</taxon>
        <taxon>Metazoa</taxon>
        <taxon>Ecdysozoa</taxon>
        <taxon>Nematoda</taxon>
        <taxon>Chromadorea</taxon>
        <taxon>Rhabditida</taxon>
        <taxon>Tylenchina</taxon>
        <taxon>Panagrolaimomorpha</taxon>
        <taxon>Panagrolaimoidea</taxon>
        <taxon>Panagrolaimidae</taxon>
        <taxon>Panagrolaimus</taxon>
    </lineage>
</organism>
<evidence type="ECO:0000313" key="3">
    <source>
        <dbReference type="WBParaSite" id="PDA_v2.g25369.t1"/>
    </source>
</evidence>
<name>A0A914QDV4_9BILA</name>
<sequence length="137" mass="13689">MAFFKESVLFFIFFPLIISGCNPINLPADYWGPVAPAAPAAPVTPSPPPAQPASGPCSACPALTTSPPIGGCTDPSFSACSASNVITATCSGSCVVNTKDAAGTSRGSAVATEDYTCDASGKFLIGGTEVTSVLCSF</sequence>
<keyword evidence="1" id="KW-0732">Signal</keyword>
<protein>
    <submittedName>
        <fullName evidence="3">Uncharacterized protein</fullName>
    </submittedName>
</protein>
<dbReference type="AlphaFoldDB" id="A0A914QDV4"/>
<evidence type="ECO:0000313" key="2">
    <source>
        <dbReference type="Proteomes" id="UP000887578"/>
    </source>
</evidence>
<proteinExistence type="predicted"/>
<reference evidence="3" key="1">
    <citation type="submission" date="2022-11" db="UniProtKB">
        <authorList>
            <consortium name="WormBaseParasite"/>
        </authorList>
    </citation>
    <scope>IDENTIFICATION</scope>
</reference>